<protein>
    <submittedName>
        <fullName evidence="2">Trypsin-like peptidase domain-containing protein</fullName>
    </submittedName>
</protein>
<evidence type="ECO:0000256" key="1">
    <source>
        <dbReference type="SAM" id="Coils"/>
    </source>
</evidence>
<dbReference type="AlphaFoldDB" id="A0A5N0V393"/>
<dbReference type="InterPro" id="IPR009003">
    <property type="entry name" value="Peptidase_S1_PA"/>
</dbReference>
<dbReference type="RefSeq" id="WP_144753867.1">
    <property type="nucleotide sequence ID" value="NZ_VMNW02000019.1"/>
</dbReference>
<reference evidence="2" key="1">
    <citation type="submission" date="2019-09" db="EMBL/GenBank/DDBJ databases">
        <authorList>
            <person name="Teo W.F.A."/>
            <person name="Duangmal K."/>
        </authorList>
    </citation>
    <scope>NUCLEOTIDE SEQUENCE [LARGE SCALE GENOMIC DNA]</scope>
    <source>
        <strain evidence="2">K81G1</strain>
    </source>
</reference>
<dbReference type="Proteomes" id="UP000319769">
    <property type="component" value="Unassembled WGS sequence"/>
</dbReference>
<dbReference type="Gene3D" id="2.40.10.120">
    <property type="match status" value="1"/>
</dbReference>
<evidence type="ECO:0000313" key="3">
    <source>
        <dbReference type="Proteomes" id="UP000319769"/>
    </source>
</evidence>
<dbReference type="EMBL" id="VMNW02000019">
    <property type="protein sequence ID" value="KAA9160909.1"/>
    <property type="molecule type" value="Genomic_DNA"/>
</dbReference>
<dbReference type="SUPFAM" id="SSF50494">
    <property type="entry name" value="Trypsin-like serine proteases"/>
    <property type="match status" value="1"/>
</dbReference>
<accession>A0A5N0V393</accession>
<evidence type="ECO:0000313" key="2">
    <source>
        <dbReference type="EMBL" id="KAA9160909.1"/>
    </source>
</evidence>
<organism evidence="2 3">
    <name type="scientific">Amycolatopsis acidicola</name>
    <dbReference type="NCBI Taxonomy" id="2596893"/>
    <lineage>
        <taxon>Bacteria</taxon>
        <taxon>Bacillati</taxon>
        <taxon>Actinomycetota</taxon>
        <taxon>Actinomycetes</taxon>
        <taxon>Pseudonocardiales</taxon>
        <taxon>Pseudonocardiaceae</taxon>
        <taxon>Amycolatopsis</taxon>
    </lineage>
</organism>
<feature type="coiled-coil region" evidence="1">
    <location>
        <begin position="391"/>
        <end position="418"/>
    </location>
</feature>
<keyword evidence="1" id="KW-0175">Coiled coil</keyword>
<proteinExistence type="predicted"/>
<dbReference type="OrthoDB" id="3330134at2"/>
<sequence>MSAEGGFLLGRPDDPDTWRARVHDREGRILGAGVLLAGGAVLTCAHVIAAAVGDPLETELSVHPIGLPGVPSMPARVLPGCWAPPDKDDGADVAVLGLDGHNLAGLPGASLRELARPRRRKVRMYGFPDSHDNGIEATAVVSARSGPDGQWFQLNVVENGSLLRKGFSGAGVVDERTGAVIGMLVAAYRAPQDQVAWMIPVNTLAEHVPALGKWVGAPVPARRWEPSIGVIVIVQALAGGPGLVVDAAGKSVDEVSRVVQESEHAGSFGLAGLESASDPREVLDGVVEPLVRSGARVVLQLDDEDSPAARLARRRQREALRARVGALGHGVAELAEREAIARDNRTRIAARLSPAPELPGIPALAAPLQFSLPALESIVDDHDSVRMHRRLRHYEKKLERALDTVDNLDDENDEAMLEHERLHGLLVAYDARSVQHGLMEDEELGALFRAAHAALEAEPCVLSVAAGHVRAYVEAVREKVAGAR</sequence>
<comment type="caution">
    <text evidence="2">The sequence shown here is derived from an EMBL/GenBank/DDBJ whole genome shotgun (WGS) entry which is preliminary data.</text>
</comment>
<gene>
    <name evidence="2" type="ORF">FPZ12_015995</name>
</gene>
<name>A0A5N0V393_9PSEU</name>
<dbReference type="Pfam" id="PF13365">
    <property type="entry name" value="Trypsin_2"/>
    <property type="match status" value="1"/>
</dbReference>
<keyword evidence="3" id="KW-1185">Reference proteome</keyword>